<keyword evidence="7" id="KW-1185">Reference proteome</keyword>
<feature type="domain" description="EF-hand" evidence="5">
    <location>
        <begin position="146"/>
        <end position="181"/>
    </location>
</feature>
<dbReference type="Proteomes" id="UP000241890">
    <property type="component" value="Unassembled WGS sequence"/>
</dbReference>
<dbReference type="InterPro" id="IPR018247">
    <property type="entry name" value="EF_Hand_1_Ca_BS"/>
</dbReference>
<dbReference type="PANTHER" id="PTHR23055:SF187">
    <property type="entry name" value="EF HAND DOMAIN PROTEIN (AFU_ORTHOLOGUE AFUA_6G07310)"/>
    <property type="match status" value="1"/>
</dbReference>
<dbReference type="OrthoDB" id="191686at2759"/>
<dbReference type="GO" id="GO:0016020">
    <property type="term" value="C:membrane"/>
    <property type="evidence" value="ECO:0007669"/>
    <property type="project" value="TreeGrafter"/>
</dbReference>
<evidence type="ECO:0000256" key="2">
    <source>
        <dbReference type="ARBA" id="ARBA00022737"/>
    </source>
</evidence>
<dbReference type="InterPro" id="IPR036305">
    <property type="entry name" value="RGS_sf"/>
</dbReference>
<evidence type="ECO:0000259" key="5">
    <source>
        <dbReference type="PROSITE" id="PS50222"/>
    </source>
</evidence>
<dbReference type="InParanoid" id="A0A2R5GU80"/>
<evidence type="ECO:0000313" key="7">
    <source>
        <dbReference type="Proteomes" id="UP000241890"/>
    </source>
</evidence>
<name>A0A2R5GU80_9STRA</name>
<dbReference type="CDD" id="cd00051">
    <property type="entry name" value="EFh"/>
    <property type="match status" value="1"/>
</dbReference>
<dbReference type="PROSITE" id="PS50132">
    <property type="entry name" value="RGS"/>
    <property type="match status" value="1"/>
</dbReference>
<sequence>MSLNALRKLLCTPAGPKSEIEARQRRALGPQEQQLTLPGHKSLAVTSDAVKQKQLQNLAREKRAIDRQHSQAAADLEAKFKALVNGDHGKDEMDKTQMRKAFKAMGIKVEPELFSKLWMFFDADQNGSINAQEFVVTFCVLTYRGSAQDNVELAFRLFDTNRDGSISRREFNDMIAAVLGTRLRNVLNVELGRECFEDYLKSEVADELLRFVDAVEYLADEPSTSFSRDYADSLWDQYLAVGATDQVNVSDTVRNKCMAEISACGDGDDAVPASIFHDAAREAVALIEDGPLPRFKDKLRGSYSLFADRVWEDVGLDSSESMSEDQFRDWVNRTPGIFRFLDDLHVVMQEFQSK</sequence>
<dbReference type="InterPro" id="IPR044926">
    <property type="entry name" value="RGS_subdomain_2"/>
</dbReference>
<reference evidence="6 7" key="1">
    <citation type="submission" date="2017-12" db="EMBL/GenBank/DDBJ databases">
        <title>Sequencing, de novo assembly and annotation of complete genome of a new Thraustochytrid species, strain FCC1311.</title>
        <authorList>
            <person name="Sedici K."/>
            <person name="Godart F."/>
            <person name="Aiese Cigliano R."/>
            <person name="Sanseverino W."/>
            <person name="Barakat M."/>
            <person name="Ortet P."/>
            <person name="Marechal E."/>
            <person name="Cagnac O."/>
            <person name="Amato A."/>
        </authorList>
    </citation>
    <scope>NUCLEOTIDE SEQUENCE [LARGE SCALE GENOMIC DNA]</scope>
</reference>
<dbReference type="PROSITE" id="PS00018">
    <property type="entry name" value="EF_HAND_1"/>
    <property type="match status" value="2"/>
</dbReference>
<comment type="caution">
    <text evidence="6">The sequence shown here is derived from an EMBL/GenBank/DDBJ whole genome shotgun (WGS) entry which is preliminary data.</text>
</comment>
<dbReference type="AlphaFoldDB" id="A0A2R5GU80"/>
<dbReference type="SMART" id="SM00054">
    <property type="entry name" value="EFh"/>
    <property type="match status" value="2"/>
</dbReference>
<keyword evidence="1" id="KW-0479">Metal-binding</keyword>
<evidence type="ECO:0000256" key="1">
    <source>
        <dbReference type="ARBA" id="ARBA00022723"/>
    </source>
</evidence>
<keyword evidence="3" id="KW-0106">Calcium</keyword>
<keyword evidence="2" id="KW-0677">Repeat</keyword>
<dbReference type="GO" id="GO:0005509">
    <property type="term" value="F:calcium ion binding"/>
    <property type="evidence" value="ECO:0007669"/>
    <property type="project" value="InterPro"/>
</dbReference>
<dbReference type="SMART" id="SM00315">
    <property type="entry name" value="RGS"/>
    <property type="match status" value="1"/>
</dbReference>
<gene>
    <name evidence="6" type="ORF">FCC1311_074301</name>
</gene>
<dbReference type="InterPro" id="IPR028846">
    <property type="entry name" value="Recoverin"/>
</dbReference>
<dbReference type="EMBL" id="BEYU01000194">
    <property type="protein sequence ID" value="GBG34427.1"/>
    <property type="molecule type" value="Genomic_DNA"/>
</dbReference>
<dbReference type="CDD" id="cd07440">
    <property type="entry name" value="RGS"/>
    <property type="match status" value="1"/>
</dbReference>
<protein>
    <submittedName>
        <fullName evidence="6">Calcineurin subunit B</fullName>
    </submittedName>
</protein>
<dbReference type="Pfam" id="PF00615">
    <property type="entry name" value="RGS"/>
    <property type="match status" value="1"/>
</dbReference>
<dbReference type="InterPro" id="IPR011992">
    <property type="entry name" value="EF-hand-dom_pair"/>
</dbReference>
<dbReference type="SUPFAM" id="SSF48097">
    <property type="entry name" value="Regulator of G-protein signaling, RGS"/>
    <property type="match status" value="1"/>
</dbReference>
<evidence type="ECO:0000313" key="6">
    <source>
        <dbReference type="EMBL" id="GBG34427.1"/>
    </source>
</evidence>
<proteinExistence type="predicted"/>
<dbReference type="Gene3D" id="1.10.167.10">
    <property type="entry name" value="Regulator of G-protein Signalling 4, domain 2"/>
    <property type="match status" value="1"/>
</dbReference>
<dbReference type="Pfam" id="PF13499">
    <property type="entry name" value="EF-hand_7"/>
    <property type="match status" value="1"/>
</dbReference>
<dbReference type="PROSITE" id="PS50222">
    <property type="entry name" value="EF_HAND_2"/>
    <property type="match status" value="2"/>
</dbReference>
<feature type="domain" description="EF-hand" evidence="5">
    <location>
        <begin position="109"/>
        <end position="144"/>
    </location>
</feature>
<evidence type="ECO:0000256" key="3">
    <source>
        <dbReference type="ARBA" id="ARBA00022837"/>
    </source>
</evidence>
<feature type="domain" description="RGS" evidence="4">
    <location>
        <begin position="182"/>
        <end position="295"/>
    </location>
</feature>
<dbReference type="InterPro" id="IPR002048">
    <property type="entry name" value="EF_hand_dom"/>
</dbReference>
<dbReference type="Gene3D" id="1.10.238.10">
    <property type="entry name" value="EF-hand"/>
    <property type="match status" value="1"/>
</dbReference>
<dbReference type="GO" id="GO:0005829">
    <property type="term" value="C:cytosol"/>
    <property type="evidence" value="ECO:0007669"/>
    <property type="project" value="TreeGrafter"/>
</dbReference>
<accession>A0A2R5GU80</accession>
<dbReference type="SUPFAM" id="SSF47473">
    <property type="entry name" value="EF-hand"/>
    <property type="match status" value="1"/>
</dbReference>
<organism evidence="6 7">
    <name type="scientific">Hondaea fermentalgiana</name>
    <dbReference type="NCBI Taxonomy" id="2315210"/>
    <lineage>
        <taxon>Eukaryota</taxon>
        <taxon>Sar</taxon>
        <taxon>Stramenopiles</taxon>
        <taxon>Bigyra</taxon>
        <taxon>Labyrinthulomycetes</taxon>
        <taxon>Thraustochytrida</taxon>
        <taxon>Thraustochytriidae</taxon>
        <taxon>Hondaea</taxon>
    </lineage>
</organism>
<evidence type="ECO:0000259" key="4">
    <source>
        <dbReference type="PROSITE" id="PS50132"/>
    </source>
</evidence>
<dbReference type="PANTHER" id="PTHR23055">
    <property type="entry name" value="CALCIUM BINDING PROTEINS"/>
    <property type="match status" value="1"/>
</dbReference>
<dbReference type="InterPro" id="IPR016137">
    <property type="entry name" value="RGS"/>
</dbReference>